<proteinExistence type="predicted"/>
<protein>
    <submittedName>
        <fullName evidence="2">Uncharacterized protein</fullName>
    </submittedName>
</protein>
<sequence>MPSPEQVATAIQTIDQLSNWLENTGLSNAAIAQFKFNALAAIYPELKEIAELAKSLIGATHSLPEEGMSVTELAALLTENLTVKIKPEQVNTALVKLGYQERNNEKRIWILTEAGSEHGISLLATSKTNKWQGSQLKWYRSVIPILEDYFRQPDNLVDVAQGINGSSPETEANNQTNNKANTKTKKAWTVAERLKEKGIKSNPDQIQLIQSFADGYYTEKHGTKPPKLTNRKIPVSSYPGEESIELIDKAIDTVLNPRKKTDAQM</sequence>
<keyword evidence="3" id="KW-1185">Reference proteome</keyword>
<feature type="compositionally biased region" description="Low complexity" evidence="1">
    <location>
        <begin position="172"/>
        <end position="185"/>
    </location>
</feature>
<gene>
    <name evidence="2" type="ORF">ACE1CA_32925</name>
</gene>
<accession>A0ABV4WW22</accession>
<evidence type="ECO:0000313" key="2">
    <source>
        <dbReference type="EMBL" id="MFB2839320.1"/>
    </source>
</evidence>
<evidence type="ECO:0000256" key="1">
    <source>
        <dbReference type="SAM" id="MobiDB-lite"/>
    </source>
</evidence>
<name>A0ABV4WW22_9CYAN</name>
<comment type="caution">
    <text evidence="2">The sequence shown here is derived from an EMBL/GenBank/DDBJ whole genome shotgun (WGS) entry which is preliminary data.</text>
</comment>
<dbReference type="RefSeq" id="WP_413281597.1">
    <property type="nucleotide sequence ID" value="NZ_JBHFNT010000303.1"/>
</dbReference>
<evidence type="ECO:0000313" key="3">
    <source>
        <dbReference type="Proteomes" id="UP001576780"/>
    </source>
</evidence>
<dbReference type="EMBL" id="JBHFNT010000303">
    <property type="protein sequence ID" value="MFB2839320.1"/>
    <property type="molecule type" value="Genomic_DNA"/>
</dbReference>
<reference evidence="2 3" key="1">
    <citation type="submission" date="2024-09" db="EMBL/GenBank/DDBJ databases">
        <title>Floridaenema gen nov. (Aerosakkonemataceae, Aerosakkonematales ord. nov., Cyanobacteria) from benthic tropical and subtropical fresh waters, with the description of four new species.</title>
        <authorList>
            <person name="Moretto J.A."/>
            <person name="Berthold D.E."/>
            <person name="Lefler F.W."/>
            <person name="Huang I.-S."/>
            <person name="Laughinghouse H. IV."/>
        </authorList>
    </citation>
    <scope>NUCLEOTIDE SEQUENCE [LARGE SCALE GENOMIC DNA]</scope>
    <source>
        <strain evidence="2 3">BLCC-F167</strain>
    </source>
</reference>
<dbReference type="Proteomes" id="UP001576780">
    <property type="component" value="Unassembled WGS sequence"/>
</dbReference>
<feature type="region of interest" description="Disordered" evidence="1">
    <location>
        <begin position="164"/>
        <end position="185"/>
    </location>
</feature>
<organism evidence="2 3">
    <name type="scientific">Floridaenema evergladense BLCC-F167</name>
    <dbReference type="NCBI Taxonomy" id="3153639"/>
    <lineage>
        <taxon>Bacteria</taxon>
        <taxon>Bacillati</taxon>
        <taxon>Cyanobacteriota</taxon>
        <taxon>Cyanophyceae</taxon>
        <taxon>Oscillatoriophycideae</taxon>
        <taxon>Aerosakkonematales</taxon>
        <taxon>Aerosakkonemataceae</taxon>
        <taxon>Floridanema</taxon>
        <taxon>Floridanema evergladense</taxon>
    </lineage>
</organism>